<accession>A0A4Q9DIS5</accession>
<dbReference type="PROSITE" id="PS51257">
    <property type="entry name" value="PROKAR_LIPOPROTEIN"/>
    <property type="match status" value="1"/>
</dbReference>
<evidence type="ECO:0000313" key="2">
    <source>
        <dbReference type="EMBL" id="TBL73239.1"/>
    </source>
</evidence>
<evidence type="ECO:0000256" key="1">
    <source>
        <dbReference type="SAM" id="SignalP"/>
    </source>
</evidence>
<protein>
    <submittedName>
        <fullName evidence="2">Extracellular solute-binding protein</fullName>
    </submittedName>
</protein>
<dbReference type="PANTHER" id="PTHR43649">
    <property type="entry name" value="ARABINOSE-BINDING PROTEIN-RELATED"/>
    <property type="match status" value="1"/>
</dbReference>
<organism evidence="2 3">
    <name type="scientific">Paenibacillus thalictri</name>
    <dbReference type="NCBI Taxonomy" id="2527873"/>
    <lineage>
        <taxon>Bacteria</taxon>
        <taxon>Bacillati</taxon>
        <taxon>Bacillota</taxon>
        <taxon>Bacilli</taxon>
        <taxon>Bacillales</taxon>
        <taxon>Paenibacillaceae</taxon>
        <taxon>Paenibacillus</taxon>
    </lineage>
</organism>
<dbReference type="SUPFAM" id="SSF53850">
    <property type="entry name" value="Periplasmic binding protein-like II"/>
    <property type="match status" value="1"/>
</dbReference>
<dbReference type="InterPro" id="IPR050490">
    <property type="entry name" value="Bact_solute-bd_prot1"/>
</dbReference>
<proteinExistence type="predicted"/>
<reference evidence="2 3" key="1">
    <citation type="submission" date="2019-02" db="EMBL/GenBank/DDBJ databases">
        <title>Paenibacillus sp. nov., isolated from surface-sterilized tissue of Thalictrum simplex L.</title>
        <authorList>
            <person name="Tuo L."/>
        </authorList>
    </citation>
    <scope>NUCLEOTIDE SEQUENCE [LARGE SCALE GENOMIC DNA]</scope>
    <source>
        <strain evidence="2 3">N2SHLJ1</strain>
    </source>
</reference>
<dbReference type="Proteomes" id="UP000293142">
    <property type="component" value="Unassembled WGS sequence"/>
</dbReference>
<keyword evidence="3" id="KW-1185">Reference proteome</keyword>
<dbReference type="Gene3D" id="3.40.190.10">
    <property type="entry name" value="Periplasmic binding protein-like II"/>
    <property type="match status" value="2"/>
</dbReference>
<dbReference type="PANTHER" id="PTHR43649:SF11">
    <property type="entry name" value="ABC TRANSPORTER SUBSTRATE-BINDING PROTEIN YESO-RELATED"/>
    <property type="match status" value="1"/>
</dbReference>
<gene>
    <name evidence="2" type="ORF">EYB31_26520</name>
</gene>
<sequence length="442" mass="47692">MKQRKIWGTGTAVLLSLSLAAGCSGGGSAGTANSTGPSPAAGANSAAPAKKVELRVLWWGTQDRHDMTVKALELFEKKYPDIKVKPEFSGFDGYFDKLNVQVSGGNAPDLFQITYQVMNDYASRGALLDLNTLKLNLADVDEGTRKIGMYQDKMMMLAAGVNTSAFAIDPALFQKAGITLKNRFTWNEFAAASKQVAEKLGKGSYGTPDYMNNPDMLNYFMRQKGKSFFDGKKLGFDQADLVEFFTYWDGLRKSGAAAPAEITASVTSGELEKQLIVSGKSPVVLLGSNQIGSMQSLANRDLQMMLWPSMEGGKEGHYISAGVAWSIYQKSAHPKEAAMLLDFLTNDLEAAKILGANRGVPISAKVREAVGSSLSATDKKQFAFIDEMAKVATPFNPNQPVGAGEVQSLLVNITQQVQFEKKSIAEAAAEFVTKANQILQAK</sequence>
<dbReference type="OrthoDB" id="7918484at2"/>
<dbReference type="Pfam" id="PF01547">
    <property type="entry name" value="SBP_bac_1"/>
    <property type="match status" value="1"/>
</dbReference>
<dbReference type="RefSeq" id="WP_131016472.1">
    <property type="nucleotide sequence ID" value="NZ_SIRE01000021.1"/>
</dbReference>
<keyword evidence="1" id="KW-0732">Signal</keyword>
<feature type="chain" id="PRO_5020288811" evidence="1">
    <location>
        <begin position="30"/>
        <end position="442"/>
    </location>
</feature>
<dbReference type="EMBL" id="SIRE01000021">
    <property type="protein sequence ID" value="TBL73239.1"/>
    <property type="molecule type" value="Genomic_DNA"/>
</dbReference>
<dbReference type="AlphaFoldDB" id="A0A4Q9DIS5"/>
<feature type="signal peptide" evidence="1">
    <location>
        <begin position="1"/>
        <end position="29"/>
    </location>
</feature>
<evidence type="ECO:0000313" key="3">
    <source>
        <dbReference type="Proteomes" id="UP000293142"/>
    </source>
</evidence>
<dbReference type="InterPro" id="IPR006059">
    <property type="entry name" value="SBP"/>
</dbReference>
<name>A0A4Q9DIS5_9BACL</name>
<comment type="caution">
    <text evidence="2">The sequence shown here is derived from an EMBL/GenBank/DDBJ whole genome shotgun (WGS) entry which is preliminary data.</text>
</comment>